<keyword evidence="7" id="KW-0812">Transmembrane</keyword>
<dbReference type="GO" id="GO:0005737">
    <property type="term" value="C:cytoplasm"/>
    <property type="evidence" value="ECO:0007669"/>
    <property type="project" value="TreeGrafter"/>
</dbReference>
<keyword evidence="4" id="KW-0378">Hydrolase</keyword>
<dbReference type="Gene3D" id="1.10.238.10">
    <property type="entry name" value="EF-hand"/>
    <property type="match status" value="1"/>
</dbReference>
<evidence type="ECO:0000256" key="6">
    <source>
        <dbReference type="ARBA" id="ARBA00022837"/>
    </source>
</evidence>
<dbReference type="SMART" id="SM00720">
    <property type="entry name" value="calpain_III"/>
    <property type="match status" value="1"/>
</dbReference>
<evidence type="ECO:0000256" key="7">
    <source>
        <dbReference type="SAM" id="Phobius"/>
    </source>
</evidence>
<keyword evidence="6" id="KW-0106">Calcium</keyword>
<dbReference type="Proteomes" id="UP000228934">
    <property type="component" value="Unassembled WGS sequence"/>
</dbReference>
<evidence type="ECO:0000256" key="5">
    <source>
        <dbReference type="ARBA" id="ARBA00022807"/>
    </source>
</evidence>
<reference evidence="10" key="1">
    <citation type="journal article" date="2017" name="Nat. Commun.">
        <title>The North American bullfrog draft genome provides insight into hormonal regulation of long noncoding RNA.</title>
        <authorList>
            <person name="Hammond S.A."/>
            <person name="Warren R.L."/>
            <person name="Vandervalk B.P."/>
            <person name="Kucuk E."/>
            <person name="Khan H."/>
            <person name="Gibb E.A."/>
            <person name="Pandoh P."/>
            <person name="Kirk H."/>
            <person name="Zhao Y."/>
            <person name="Jones M."/>
            <person name="Mungall A.J."/>
            <person name="Coope R."/>
            <person name="Pleasance S."/>
            <person name="Moore R.A."/>
            <person name="Holt R.A."/>
            <person name="Round J.M."/>
            <person name="Ohora S."/>
            <person name="Walle B.V."/>
            <person name="Veldhoen N."/>
            <person name="Helbing C.C."/>
            <person name="Birol I."/>
        </authorList>
    </citation>
    <scope>NUCLEOTIDE SEQUENCE [LARGE SCALE GENOMIC DNA]</scope>
</reference>
<keyword evidence="7" id="KW-1133">Transmembrane helix</keyword>
<proteinExistence type="inferred from homology"/>
<gene>
    <name evidence="9" type="ORF">AB205_0063190</name>
</gene>
<dbReference type="GO" id="GO:0006508">
    <property type="term" value="P:proteolysis"/>
    <property type="evidence" value="ECO:0007669"/>
    <property type="project" value="UniProtKB-KW"/>
</dbReference>
<keyword evidence="2" id="KW-0645">Protease</keyword>
<dbReference type="AlphaFoldDB" id="A0A2G9RS06"/>
<dbReference type="GO" id="GO:0005509">
    <property type="term" value="F:calcium ion binding"/>
    <property type="evidence" value="ECO:0007669"/>
    <property type="project" value="InterPro"/>
</dbReference>
<keyword evidence="7" id="KW-0472">Membrane</keyword>
<dbReference type="SUPFAM" id="SSF49758">
    <property type="entry name" value="Calpain large subunit, middle domain (domain III)"/>
    <property type="match status" value="1"/>
</dbReference>
<dbReference type="InterPro" id="IPR011992">
    <property type="entry name" value="EF-hand-dom_pair"/>
</dbReference>
<accession>A0A2G9RS06</accession>
<feature type="domain" description="EF-hand" evidence="8">
    <location>
        <begin position="254"/>
        <end position="289"/>
    </location>
</feature>
<dbReference type="PANTHER" id="PTHR10183">
    <property type="entry name" value="CALPAIN"/>
    <property type="match status" value="1"/>
</dbReference>
<dbReference type="InterPro" id="IPR022684">
    <property type="entry name" value="Calpain_cysteine_protease"/>
</dbReference>
<dbReference type="GO" id="GO:0004198">
    <property type="term" value="F:calcium-dependent cysteine-type endopeptidase activity"/>
    <property type="evidence" value="ECO:0007669"/>
    <property type="project" value="InterPro"/>
</dbReference>
<evidence type="ECO:0000313" key="10">
    <source>
        <dbReference type="Proteomes" id="UP000228934"/>
    </source>
</evidence>
<evidence type="ECO:0000256" key="2">
    <source>
        <dbReference type="ARBA" id="ARBA00022670"/>
    </source>
</evidence>
<keyword evidence="10" id="KW-1185">Reference proteome</keyword>
<dbReference type="SUPFAM" id="SSF47473">
    <property type="entry name" value="EF-hand"/>
    <property type="match status" value="1"/>
</dbReference>
<dbReference type="OrthoDB" id="424753at2759"/>
<dbReference type="InterPro" id="IPR036213">
    <property type="entry name" value="Calpain_III_sf"/>
</dbReference>
<evidence type="ECO:0000256" key="3">
    <source>
        <dbReference type="ARBA" id="ARBA00022723"/>
    </source>
</evidence>
<sequence>MNDPKTKKKTKKNEWNENEHILCQCTCLQQTTSFYCCLCLCWVDSAILFVLVTTVISTKSYTNLKLYSWHRIGVKVEIFNESNCSCDSCLKRKRKSAQRDTEKKVTGICSPIQNSQDQTDVHFGKDFFQRNPSAARSDTYINMREVSKRLKLPVGDYLIVPSTFEPFKTGDFCLRVFSEKAAKSLEVGDVAKGNPYEPQVSDKDVPADFKNIFDKLAGGKGEINAKDIQAILNKLLARRTDLKSSGFTMATCREMISLMDDIFIKADSDRSGTMDAHEMRMALHNAGFNLNNQIQQSIAQRYASNDLTVHFDAFVACMIRLETLFKMFNLLDTNKSGTIDLTLPEYLYDEEMLINLSWALSYVSFFNINNVGNKSILNSFIHLQAQICVCP</sequence>
<dbReference type="InterPro" id="IPR018247">
    <property type="entry name" value="EF_Hand_1_Ca_BS"/>
</dbReference>
<comment type="similarity">
    <text evidence="1">Belongs to the peptidase C2 family.</text>
</comment>
<dbReference type="Gene3D" id="2.60.120.380">
    <property type="match status" value="1"/>
</dbReference>
<dbReference type="InterPro" id="IPR022683">
    <property type="entry name" value="Calpain_III"/>
</dbReference>
<keyword evidence="3" id="KW-0479">Metal-binding</keyword>
<evidence type="ECO:0000256" key="1">
    <source>
        <dbReference type="ARBA" id="ARBA00007623"/>
    </source>
</evidence>
<dbReference type="InterPro" id="IPR022682">
    <property type="entry name" value="Calpain_domain_III"/>
</dbReference>
<dbReference type="PROSITE" id="PS00018">
    <property type="entry name" value="EF_HAND_1"/>
    <property type="match status" value="1"/>
</dbReference>
<keyword evidence="5" id="KW-0788">Thiol protease</keyword>
<evidence type="ECO:0000256" key="4">
    <source>
        <dbReference type="ARBA" id="ARBA00022801"/>
    </source>
</evidence>
<name>A0A2G9RS06_AQUCT</name>
<dbReference type="EMBL" id="KV934705">
    <property type="protein sequence ID" value="PIO30001.1"/>
    <property type="molecule type" value="Genomic_DNA"/>
</dbReference>
<organism evidence="9 10">
    <name type="scientific">Aquarana catesbeiana</name>
    <name type="common">American bullfrog</name>
    <name type="synonym">Rana catesbeiana</name>
    <dbReference type="NCBI Taxonomy" id="8400"/>
    <lineage>
        <taxon>Eukaryota</taxon>
        <taxon>Metazoa</taxon>
        <taxon>Chordata</taxon>
        <taxon>Craniata</taxon>
        <taxon>Vertebrata</taxon>
        <taxon>Euteleostomi</taxon>
        <taxon>Amphibia</taxon>
        <taxon>Batrachia</taxon>
        <taxon>Anura</taxon>
        <taxon>Neobatrachia</taxon>
        <taxon>Ranoidea</taxon>
        <taxon>Ranidae</taxon>
        <taxon>Aquarana</taxon>
    </lineage>
</organism>
<dbReference type="Pfam" id="PF13202">
    <property type="entry name" value="EF-hand_5"/>
    <property type="match status" value="2"/>
</dbReference>
<dbReference type="Pfam" id="PF01067">
    <property type="entry name" value="Calpain_III"/>
    <property type="match status" value="1"/>
</dbReference>
<evidence type="ECO:0000313" key="9">
    <source>
        <dbReference type="EMBL" id="PIO30001.1"/>
    </source>
</evidence>
<feature type="transmembrane region" description="Helical" evidence="7">
    <location>
        <begin position="34"/>
        <end position="56"/>
    </location>
</feature>
<dbReference type="InterPro" id="IPR002048">
    <property type="entry name" value="EF_hand_dom"/>
</dbReference>
<protein>
    <recommendedName>
        <fullName evidence="8">EF-hand domain-containing protein</fullName>
    </recommendedName>
</protein>
<dbReference type="PROSITE" id="PS50222">
    <property type="entry name" value="EF_HAND_2"/>
    <property type="match status" value="1"/>
</dbReference>
<dbReference type="PANTHER" id="PTHR10183:SF374">
    <property type="entry name" value="CALPAIN-8"/>
    <property type="match status" value="1"/>
</dbReference>
<evidence type="ECO:0000259" key="8">
    <source>
        <dbReference type="PROSITE" id="PS50222"/>
    </source>
</evidence>